<dbReference type="Proteomes" id="UP000691718">
    <property type="component" value="Unassembled WGS sequence"/>
</dbReference>
<dbReference type="PANTHER" id="PTHR48041">
    <property type="entry name" value="ABC TRANSPORTER G FAMILY MEMBER 28"/>
    <property type="match status" value="1"/>
</dbReference>
<dbReference type="GO" id="GO:0016887">
    <property type="term" value="F:ATP hydrolysis activity"/>
    <property type="evidence" value="ECO:0007669"/>
    <property type="project" value="InterPro"/>
</dbReference>
<evidence type="ECO:0000256" key="3">
    <source>
        <dbReference type="ARBA" id="ARBA00022448"/>
    </source>
</evidence>
<feature type="transmembrane region" description="Helical" evidence="7">
    <location>
        <begin position="299"/>
        <end position="323"/>
    </location>
</feature>
<evidence type="ECO:0000259" key="8">
    <source>
        <dbReference type="PROSITE" id="PS50893"/>
    </source>
</evidence>
<dbReference type="GO" id="GO:0005524">
    <property type="term" value="F:ATP binding"/>
    <property type="evidence" value="ECO:0007669"/>
    <property type="project" value="InterPro"/>
</dbReference>
<dbReference type="InterPro" id="IPR050352">
    <property type="entry name" value="ABCG_transporters"/>
</dbReference>
<keyword evidence="5 7" id="KW-1133">Transmembrane helix</keyword>
<dbReference type="InterPro" id="IPR003439">
    <property type="entry name" value="ABC_transporter-like_ATP-bd"/>
</dbReference>
<dbReference type="PANTHER" id="PTHR48041:SF105">
    <property type="entry name" value="FI02074P"/>
    <property type="match status" value="1"/>
</dbReference>
<comment type="similarity">
    <text evidence="2">Belongs to the ABC transporter superfamily. ABCG family. Eye pigment precursor importer (TC 3.A.1.204) subfamily.</text>
</comment>
<evidence type="ECO:0000256" key="5">
    <source>
        <dbReference type="ARBA" id="ARBA00022989"/>
    </source>
</evidence>
<evidence type="ECO:0000256" key="4">
    <source>
        <dbReference type="ARBA" id="ARBA00022692"/>
    </source>
</evidence>
<dbReference type="InterPro" id="IPR013525">
    <property type="entry name" value="ABC2_TM"/>
</dbReference>
<feature type="transmembrane region" description="Helical" evidence="7">
    <location>
        <begin position="335"/>
        <end position="357"/>
    </location>
</feature>
<dbReference type="PROSITE" id="PS50893">
    <property type="entry name" value="ABC_TRANSPORTER_2"/>
    <property type="match status" value="1"/>
</dbReference>
<comment type="caution">
    <text evidence="9">The sequence shown here is derived from an EMBL/GenBank/DDBJ whole genome shotgun (WGS) entry which is preliminary data.</text>
</comment>
<keyword evidence="4 7" id="KW-0812">Transmembrane</keyword>
<feature type="transmembrane region" description="Helical" evidence="7">
    <location>
        <begin position="377"/>
        <end position="400"/>
    </location>
</feature>
<dbReference type="OrthoDB" id="66620at2759"/>
<evidence type="ECO:0000256" key="6">
    <source>
        <dbReference type="ARBA" id="ARBA00023136"/>
    </source>
</evidence>
<gene>
    <name evidence="9" type="ORF">PAPOLLO_LOCUS10695</name>
</gene>
<evidence type="ECO:0000313" key="10">
    <source>
        <dbReference type="Proteomes" id="UP000691718"/>
    </source>
</evidence>
<accession>A0A8S3WV10</accession>
<dbReference type="InterPro" id="IPR003593">
    <property type="entry name" value="AAA+_ATPase"/>
</dbReference>
<dbReference type="GO" id="GO:0140359">
    <property type="term" value="F:ABC-type transporter activity"/>
    <property type="evidence" value="ECO:0007669"/>
    <property type="project" value="InterPro"/>
</dbReference>
<comment type="subcellular location">
    <subcellularLocation>
        <location evidence="1">Membrane</location>
        <topology evidence="1">Multi-pass membrane protein</topology>
    </subcellularLocation>
</comment>
<keyword evidence="3" id="KW-0813">Transport</keyword>
<evidence type="ECO:0000256" key="2">
    <source>
        <dbReference type="ARBA" id="ARBA00005814"/>
    </source>
</evidence>
<feature type="domain" description="ABC transporter" evidence="8">
    <location>
        <begin position="1"/>
        <end position="222"/>
    </location>
</feature>
<organism evidence="9 10">
    <name type="scientific">Parnassius apollo</name>
    <name type="common">Apollo butterfly</name>
    <name type="synonym">Papilio apollo</name>
    <dbReference type="NCBI Taxonomy" id="110799"/>
    <lineage>
        <taxon>Eukaryota</taxon>
        <taxon>Metazoa</taxon>
        <taxon>Ecdysozoa</taxon>
        <taxon>Arthropoda</taxon>
        <taxon>Hexapoda</taxon>
        <taxon>Insecta</taxon>
        <taxon>Pterygota</taxon>
        <taxon>Neoptera</taxon>
        <taxon>Endopterygota</taxon>
        <taxon>Lepidoptera</taxon>
        <taxon>Glossata</taxon>
        <taxon>Ditrysia</taxon>
        <taxon>Papilionoidea</taxon>
        <taxon>Papilionidae</taxon>
        <taxon>Parnassiinae</taxon>
        <taxon>Parnassini</taxon>
        <taxon>Parnassius</taxon>
        <taxon>Parnassius</taxon>
    </lineage>
</organism>
<proteinExistence type="inferred from homology"/>
<evidence type="ECO:0000313" key="9">
    <source>
        <dbReference type="EMBL" id="CAG4983721.1"/>
    </source>
</evidence>
<evidence type="ECO:0000256" key="7">
    <source>
        <dbReference type="SAM" id="Phobius"/>
    </source>
</evidence>
<dbReference type="Pfam" id="PF00005">
    <property type="entry name" value="ABC_tran"/>
    <property type="match status" value="1"/>
</dbReference>
<name>A0A8S3WV10_PARAO</name>
<dbReference type="GO" id="GO:0005886">
    <property type="term" value="C:plasma membrane"/>
    <property type="evidence" value="ECO:0007669"/>
    <property type="project" value="TreeGrafter"/>
</dbReference>
<keyword evidence="10" id="KW-1185">Reference proteome</keyword>
<dbReference type="FunFam" id="3.40.50.300:FF:001077">
    <property type="entry name" value="Uncharacterized protein, isoform A"/>
    <property type="match status" value="1"/>
</dbReference>
<sequence>KRRILNNVSGEFYSGELSCILGPSGAGKSTLLNILSGFTNEFDGCIHVNGCLRDVRSFKKLSCYIMQDDLLQPRLTTLESMWIASDLKLGTNFKKADKETIVTEILQYLGLWQHRHTKCERLSGGQSKRLSIALELVNNPPVIFLDEPTTGLDIVSTRQIVVLLRLLSRQGRTIICTVHQPSASMFAFFDNAYIVGNGSCCYQGSTALLVPFLAEIGYVCPTTHNPADFVIEAIVGGTTAAKQMSNHCENGKIYNGIHVTSRLRIDKIQTEKNYFPTSFTTQFVILIKRMYVQSKRNSINLFIQLMHHLVCALSLGGIFYMVGNEGSTPMSNYKFFLSVLVFFVYTHSMTPILLFPIEVRMIRREYFNHWYGLKAFYAARTFSTIPSLISFGMLYVSIVYVLSGQPLEWDRFILFLIGALLTGFCSEGLGLIIGSAFNVTNGSIVGPATISPLLVLCCYGMGFGSFIEPRMKVLMSMSYLRYGLTAFTLPMYQNRTLMDCNAEVCPYGDPSIILRDVGMASDIYSLQIFGLIVFTTLHRLIAYFILRHRLTGEYSNKFIAQINKWVRCS</sequence>
<dbReference type="EMBL" id="CAJQZP010000769">
    <property type="protein sequence ID" value="CAG4983721.1"/>
    <property type="molecule type" value="Genomic_DNA"/>
</dbReference>
<protein>
    <submittedName>
        <fullName evidence="9">(apollo) hypothetical protein</fullName>
    </submittedName>
</protein>
<reference evidence="9" key="1">
    <citation type="submission" date="2021-04" db="EMBL/GenBank/DDBJ databases">
        <authorList>
            <person name="Tunstrom K."/>
        </authorList>
    </citation>
    <scope>NUCLEOTIDE SEQUENCE</scope>
</reference>
<feature type="transmembrane region" description="Helical" evidence="7">
    <location>
        <begin position="524"/>
        <end position="546"/>
    </location>
</feature>
<feature type="transmembrane region" description="Helical" evidence="7">
    <location>
        <begin position="444"/>
        <end position="467"/>
    </location>
</feature>
<evidence type="ECO:0000256" key="1">
    <source>
        <dbReference type="ARBA" id="ARBA00004141"/>
    </source>
</evidence>
<dbReference type="InterPro" id="IPR017871">
    <property type="entry name" value="ABC_transporter-like_CS"/>
</dbReference>
<feature type="transmembrane region" description="Helical" evidence="7">
    <location>
        <begin position="412"/>
        <end position="437"/>
    </location>
</feature>
<keyword evidence="6 7" id="KW-0472">Membrane</keyword>
<dbReference type="Pfam" id="PF01061">
    <property type="entry name" value="ABC2_membrane"/>
    <property type="match status" value="1"/>
</dbReference>
<dbReference type="PROSITE" id="PS00211">
    <property type="entry name" value="ABC_TRANSPORTER_1"/>
    <property type="match status" value="1"/>
</dbReference>
<dbReference type="SMART" id="SM00382">
    <property type="entry name" value="AAA"/>
    <property type="match status" value="1"/>
</dbReference>
<feature type="non-terminal residue" evidence="9">
    <location>
        <position position="569"/>
    </location>
</feature>
<dbReference type="AlphaFoldDB" id="A0A8S3WV10"/>